<dbReference type="PANTHER" id="PTHR11638">
    <property type="entry name" value="ATP-DEPENDENT CLP PROTEASE"/>
    <property type="match status" value="1"/>
</dbReference>
<evidence type="ECO:0000259" key="6">
    <source>
        <dbReference type="SMART" id="SM00382"/>
    </source>
</evidence>
<name>A0ABS5EWR3_9PROT</name>
<dbReference type="SUPFAM" id="SSF52540">
    <property type="entry name" value="P-loop containing nucleoside triphosphate hydrolases"/>
    <property type="match status" value="2"/>
</dbReference>
<keyword evidence="3 8" id="KW-0067">ATP-binding</keyword>
<feature type="domain" description="Clp ATPase C-terminal" evidence="7">
    <location>
        <begin position="621"/>
        <end position="711"/>
    </location>
</feature>
<dbReference type="InterPro" id="IPR019489">
    <property type="entry name" value="Clp_ATPase_C"/>
</dbReference>
<dbReference type="CDD" id="cd19499">
    <property type="entry name" value="RecA-like_ClpB_Hsp104-like"/>
    <property type="match status" value="1"/>
</dbReference>
<dbReference type="EMBL" id="JAAGBB010000010">
    <property type="protein sequence ID" value="MBR0664746.1"/>
    <property type="molecule type" value="Genomic_DNA"/>
</dbReference>
<dbReference type="GO" id="GO:0006508">
    <property type="term" value="P:proteolysis"/>
    <property type="evidence" value="ECO:0007669"/>
    <property type="project" value="UniProtKB-KW"/>
</dbReference>
<proteinExistence type="predicted"/>
<protein>
    <submittedName>
        <fullName evidence="8">ATP-dependent Clp protease ATP-binding subunit</fullName>
    </submittedName>
</protein>
<dbReference type="InterPro" id="IPR041546">
    <property type="entry name" value="ClpA/ClpB_AAA_lid"/>
</dbReference>
<gene>
    <name evidence="8" type="ORF">GXW71_10325</name>
</gene>
<evidence type="ECO:0000256" key="4">
    <source>
        <dbReference type="ARBA" id="ARBA00023186"/>
    </source>
</evidence>
<feature type="transmembrane region" description="Helical" evidence="5">
    <location>
        <begin position="38"/>
        <end position="58"/>
    </location>
</feature>
<dbReference type="InterPro" id="IPR050130">
    <property type="entry name" value="ClpA_ClpB"/>
</dbReference>
<dbReference type="Pfam" id="PF17871">
    <property type="entry name" value="AAA_lid_9"/>
    <property type="match status" value="1"/>
</dbReference>
<keyword evidence="8" id="KW-0645">Protease</keyword>
<dbReference type="GO" id="GO:0005524">
    <property type="term" value="F:ATP binding"/>
    <property type="evidence" value="ECO:0007669"/>
    <property type="project" value="UniProtKB-KW"/>
</dbReference>
<dbReference type="InterPro" id="IPR028299">
    <property type="entry name" value="ClpA/B_CS2"/>
</dbReference>
<dbReference type="InterPro" id="IPR003959">
    <property type="entry name" value="ATPase_AAA_core"/>
</dbReference>
<keyword evidence="5" id="KW-1133">Transmembrane helix</keyword>
<keyword evidence="4" id="KW-0143">Chaperone</keyword>
<reference evidence="9" key="1">
    <citation type="journal article" date="2021" name="Syst. Appl. Microbiol.">
        <title>Roseomonas hellenica sp. nov., isolated from roots of wild-growing Alkanna tinctoria.</title>
        <authorList>
            <person name="Rat A."/>
            <person name="Naranjo H.D."/>
            <person name="Lebbe L."/>
            <person name="Cnockaert M."/>
            <person name="Krigas N."/>
            <person name="Grigoriadou K."/>
            <person name="Maloupa E."/>
            <person name="Willems A."/>
        </authorList>
    </citation>
    <scope>NUCLEOTIDE SEQUENCE [LARGE SCALE GENOMIC DNA]</scope>
    <source>
        <strain evidence="9">LMG 31523</strain>
    </source>
</reference>
<evidence type="ECO:0000256" key="1">
    <source>
        <dbReference type="ARBA" id="ARBA00022737"/>
    </source>
</evidence>
<dbReference type="RefSeq" id="WP_211852408.1">
    <property type="nucleotide sequence ID" value="NZ_JAAGBB010000010.1"/>
</dbReference>
<feature type="domain" description="AAA+ ATPase" evidence="6">
    <location>
        <begin position="454"/>
        <end position="600"/>
    </location>
</feature>
<keyword evidence="9" id="KW-1185">Reference proteome</keyword>
<keyword evidence="5" id="KW-0812">Transmembrane</keyword>
<evidence type="ECO:0000256" key="5">
    <source>
        <dbReference type="SAM" id="Phobius"/>
    </source>
</evidence>
<comment type="caution">
    <text evidence="8">The sequence shown here is derived from an EMBL/GenBank/DDBJ whole genome shotgun (WGS) entry which is preliminary data.</text>
</comment>
<dbReference type="Gene3D" id="3.40.50.300">
    <property type="entry name" value="P-loop containing nucleotide triphosphate hydrolases"/>
    <property type="match status" value="2"/>
</dbReference>
<dbReference type="InterPro" id="IPR001270">
    <property type="entry name" value="ClpA/B"/>
</dbReference>
<evidence type="ECO:0000313" key="8">
    <source>
        <dbReference type="EMBL" id="MBR0664746.1"/>
    </source>
</evidence>
<sequence>MSHLIRGTDYLGRFPNFELRGRDKDLERVSAILMRKRANSLLLVGPAGVGVSALILGLQSIKTKPGTPFDIIVKRLFFLDTDRLFSSGDGHLINEEFQKVLRQLQTTPESVLIIEDTFGFIEAARTSGNPHFVNALNFAVKSDKTQVVLEVRDEHLSQVLKWHSDLQEAYTLFDVREPVGVFLYDIVAAVSKELSEHHGIVASDEAIREAIALTSKYRDGMGLGGAQPTRSISLIDRSLASYRQHAHRKHPRIAELELKVSGSAGQERADFEKALAEWSADWTALQAKIGEAHRLQRDGEEAIFALQDERDRLRQERARRAVESDQHASSAEDAVRIRSFAELAAAGGFETPAEAEISRKIAQFEKVVGENQREHRRLVEIVNKDLRLTEKEVRIEFSEISGISTERLGEDEREVLRNLEGNLLKNIFGQDPVVRHVANAVKVARIDEMEETGPKGSFMFLGPSGVGKTEMAKRLAAELGLELLRFDMSEYMEKHAVAKLIGAPPGYEGFEAGGILTNAVRRKPVCVLLFDEVEKAHPDVFNVFLQILSDARLTDNLGRTVDFRETYIVMTTNIGQPFYLDMTLTDEEAQERALIELNQTYRSELLNRFNGRENILHFRRLGMEVIERIISREIDKLNKAYDARGLRVVMAENSLQEFCRAHYDPTRGARGLPGYIKANLRPILVNHVLENARSTGAFLVRFNNESRGFEVEFREHQHA</sequence>
<dbReference type="Pfam" id="PF07724">
    <property type="entry name" value="AAA_2"/>
    <property type="match status" value="1"/>
</dbReference>
<accession>A0ABS5EWR3</accession>
<dbReference type="PRINTS" id="PR00300">
    <property type="entry name" value="CLPPROTEASEA"/>
</dbReference>
<dbReference type="Gene3D" id="1.10.8.60">
    <property type="match status" value="2"/>
</dbReference>
<dbReference type="InterPro" id="IPR027417">
    <property type="entry name" value="P-loop_NTPase"/>
</dbReference>
<dbReference type="PANTHER" id="PTHR11638:SF18">
    <property type="entry name" value="HEAT SHOCK PROTEIN 104"/>
    <property type="match status" value="1"/>
</dbReference>
<dbReference type="Pfam" id="PF10431">
    <property type="entry name" value="ClpB_D2-small"/>
    <property type="match status" value="1"/>
</dbReference>
<dbReference type="SMART" id="SM00382">
    <property type="entry name" value="AAA"/>
    <property type="match status" value="2"/>
</dbReference>
<evidence type="ECO:0000256" key="2">
    <source>
        <dbReference type="ARBA" id="ARBA00022741"/>
    </source>
</evidence>
<dbReference type="Proteomes" id="UP001196870">
    <property type="component" value="Unassembled WGS sequence"/>
</dbReference>
<dbReference type="SMART" id="SM01086">
    <property type="entry name" value="ClpB_D2-small"/>
    <property type="match status" value="1"/>
</dbReference>
<organism evidence="8 9">
    <name type="scientific">Plastoroseomonas hellenica</name>
    <dbReference type="NCBI Taxonomy" id="2687306"/>
    <lineage>
        <taxon>Bacteria</taxon>
        <taxon>Pseudomonadati</taxon>
        <taxon>Pseudomonadota</taxon>
        <taxon>Alphaproteobacteria</taxon>
        <taxon>Acetobacterales</taxon>
        <taxon>Acetobacteraceae</taxon>
        <taxon>Plastoroseomonas</taxon>
    </lineage>
</organism>
<keyword evidence="8" id="KW-0378">Hydrolase</keyword>
<dbReference type="InterPro" id="IPR003593">
    <property type="entry name" value="AAA+_ATPase"/>
</dbReference>
<dbReference type="PROSITE" id="PS00871">
    <property type="entry name" value="CLPAB_2"/>
    <property type="match status" value="1"/>
</dbReference>
<keyword evidence="1" id="KW-0677">Repeat</keyword>
<evidence type="ECO:0000259" key="7">
    <source>
        <dbReference type="SMART" id="SM01086"/>
    </source>
</evidence>
<keyword evidence="5" id="KW-0472">Membrane</keyword>
<dbReference type="GO" id="GO:0008233">
    <property type="term" value="F:peptidase activity"/>
    <property type="evidence" value="ECO:0007669"/>
    <property type="project" value="UniProtKB-KW"/>
</dbReference>
<feature type="domain" description="AAA+ ATPase" evidence="6">
    <location>
        <begin position="37"/>
        <end position="407"/>
    </location>
</feature>
<evidence type="ECO:0000256" key="3">
    <source>
        <dbReference type="ARBA" id="ARBA00022840"/>
    </source>
</evidence>
<keyword evidence="2" id="KW-0547">Nucleotide-binding</keyword>
<evidence type="ECO:0000313" key="9">
    <source>
        <dbReference type="Proteomes" id="UP001196870"/>
    </source>
</evidence>